<dbReference type="InterPro" id="IPR045351">
    <property type="entry name" value="DUF6531"/>
</dbReference>
<dbReference type="InterPro" id="IPR007787">
    <property type="entry name" value="DUF687"/>
</dbReference>
<dbReference type="NCBIfam" id="TIGR03696">
    <property type="entry name" value="Rhs_assc_core"/>
    <property type="match status" value="1"/>
</dbReference>
<dbReference type="Proteomes" id="UP000031552">
    <property type="component" value="Unassembled WGS sequence"/>
</dbReference>
<keyword evidence="1" id="KW-0677">Repeat</keyword>
<dbReference type="NCBIfam" id="TIGR01643">
    <property type="entry name" value="YD_repeat_2x"/>
    <property type="match status" value="3"/>
</dbReference>
<dbReference type="Gene3D" id="2.180.10.10">
    <property type="entry name" value="RHS repeat-associated core"/>
    <property type="match status" value="3"/>
</dbReference>
<comment type="caution">
    <text evidence="5">The sequence shown here is derived from an EMBL/GenBank/DDBJ whole genome shotgun (WGS) entry which is preliminary data.</text>
</comment>
<dbReference type="Pfam" id="PF25023">
    <property type="entry name" value="TEN_YD-shell"/>
    <property type="match status" value="2"/>
</dbReference>
<feature type="domain" description="Teneurin-like YD-shell" evidence="4">
    <location>
        <begin position="1077"/>
        <end position="1251"/>
    </location>
</feature>
<evidence type="ECO:0000313" key="6">
    <source>
        <dbReference type="Proteomes" id="UP000031552"/>
    </source>
</evidence>
<accession>A0A090D2E0</accession>
<dbReference type="InterPro" id="IPR022385">
    <property type="entry name" value="Rhs_assc_core"/>
</dbReference>
<organism evidence="5 6">
    <name type="scientific">Candidatus Criblamydia sequanensis CRIB-18</name>
    <dbReference type="NCBI Taxonomy" id="1437425"/>
    <lineage>
        <taxon>Bacteria</taxon>
        <taxon>Pseudomonadati</taxon>
        <taxon>Chlamydiota</taxon>
        <taxon>Chlamydiia</taxon>
        <taxon>Parachlamydiales</taxon>
        <taxon>Candidatus Criblamydiaceae</taxon>
        <taxon>Candidatus Criblamydia</taxon>
    </lineage>
</organism>
<protein>
    <submittedName>
        <fullName evidence="5">Rhs family protein</fullName>
    </submittedName>
</protein>
<feature type="domain" description="DUF6531" evidence="3">
    <location>
        <begin position="45"/>
        <end position="93"/>
    </location>
</feature>
<dbReference type="RefSeq" id="WP_041017800.1">
    <property type="nucleotide sequence ID" value="NZ_CCEJ010000007.1"/>
</dbReference>
<dbReference type="InterPro" id="IPR006530">
    <property type="entry name" value="YD"/>
</dbReference>
<dbReference type="PANTHER" id="PTHR32305:SF15">
    <property type="entry name" value="PROTEIN RHSA-RELATED"/>
    <property type="match status" value="1"/>
</dbReference>
<name>A0A090D2E0_9BACT</name>
<keyword evidence="2" id="KW-0732">Signal</keyword>
<dbReference type="InterPro" id="IPR050708">
    <property type="entry name" value="T6SS_VgrG/RHS"/>
</dbReference>
<evidence type="ECO:0000259" key="3">
    <source>
        <dbReference type="Pfam" id="PF20148"/>
    </source>
</evidence>
<dbReference type="Pfam" id="PF20148">
    <property type="entry name" value="DUF6531"/>
    <property type="match status" value="1"/>
</dbReference>
<feature type="chain" id="PRO_5001853724" evidence="2">
    <location>
        <begin position="21"/>
        <end position="1815"/>
    </location>
</feature>
<evidence type="ECO:0000256" key="1">
    <source>
        <dbReference type="ARBA" id="ARBA00022737"/>
    </source>
</evidence>
<dbReference type="eggNOG" id="COG3209">
    <property type="taxonomic scope" value="Bacteria"/>
</dbReference>
<proteinExistence type="predicted"/>
<dbReference type="OrthoDB" id="19607at2"/>
<evidence type="ECO:0000259" key="4">
    <source>
        <dbReference type="Pfam" id="PF25023"/>
    </source>
</evidence>
<sequence>MKFILLSLLTFFSTTLFSEAKENDTVQQKSLINFEGLPSAVVGGCVNAVSGDYFEVEADLVIPGIEPFVIQRNCSSSHCGVGNLSWGWNLNHSGVVCESQYVQGRNGIKDKDKTTLVVSSGTGTIVNYESPSDKNFKIDPSMWKKGLTNGSANFPSGKTNLGNNLCNFDNGWTLKTGSGDSYEYKLQKNKAYLLSAYNKANRFRYIYGYDSSSLVSEVTLVSPQKEHLASVAINREKNAINIYSPTGKRVRLNLTYFDCLQNLKGGFITSVESDFGPTVNYTYENFKTLDDLKVNHIIKKSVSPERFTEISYYKYKDKKNTGTLTSKPDYRFARVKEIIRPLGLSGEPCKAYSFSYSVDNLSQNGISAGYTQVNDALGRKSIYRYNDSHLECIEEYLVKRSGEFKLYRKNITNFGKTGSFYQNGHLVGFGVVDEFQFCKKFTQYLYDNVGNVTKVCLYGNLTGGNFLPVEFDGYGIPKRSGVEVYEKSYQYSADGFNNIIEESDSRKRIVYSYYPESSNYKSQLVYVGNKIVQRSFFEYDESGFLIKETKDNGSSQEVDNLQDASERHITITHPNLVYPRGLPKEIEYLSFDFSKNENKLLRKTVNTYSLEGQLIKEELFDGEGSYILSRSWEYDSQGNLIKEIDALGHTINYVYDEFKNLISKSGPLPKNTTTYTYDFCNRLVKEEISNGEGFSVSRNFYYDKASQKIGETDHFGNRTDYTYDDLGRLVKTELPAIVGKDGILFRPTTITEYDTLDGVCRTIDAIGGETITKNTIRQSPYHRINADGTEERNEYALDGTLVKSIDQLGNLIILDSDYFGRPLKKTFYDSSGNKIKESSSKYNAFHLISETDCLGIETQYEYDFAGRLSFKKRGLFKEIYEYDNLGRLYKTVTFADESKATCSYKEYDLLDRVIEERIETLEGEILYKKNYEYDALGRKIKDISWGEKGAEIIQTSYNLFGEIVEVITAEGDKTLTSYNYTYQNEHGQRVLLVEITDALGNIHRIEKNALGKDAIFEKYNALNEKLSKKEYVYDGLGNIVKTIETSYLGKETKSNTTEKTYDLSGKLISVVESSQSDQRKKTQVHFNTKGLKEAVTKPSGVSLVYTYDELGRAKELKSTDGSIHYIFQHDLLDNVISVEDLIMKTFTFREYNTDNQLVKETLGNGLSLSYTYDSLGNILTITLPDGSSVGYTYEAKNLKEIVRYSPEMNETYHYSLNGYDLSGRLLNASYPNLETSFSYDKIGRVSEISTPVWSENLIYDKAGNVIERNLIDSSGPHLSHFSYDGLYQLSAEKGTFTNNYSYDGFNNRLQKNEEFYEVNELNQIISKDEQSYSYDDDGNLIHQYSNEDSKSYSYDALGRLTRFKTDKIEVSYLYDSFNRRLSKTVIEEYGNETFEKYLYASNNEIGSFDKNNQTISFRVLGQGLAAEIRATIAIEMQGLTYAVINDHNGCITCLVDIKTGKVCCQIDYSAFGEQKFTSSKLKNLPWGYSSKRLDPETGLIFFGRRYYNPEDGRWITKDPLGDADGPNLYAYVKNQPLTHFDAYGFFGMNGLNNYGLEYHLKNPCPKVSNQAHTNVPTQVATQIPKLTYRNFEKELYYYSCRGDPSKIARMNGVWSRAYSVKGKKLDKKAITFVNGINNTYDYAVKTAKYISTFSRDHRVDAVYNCSHGVLNDLTESYINLNYECTEPSLKLRELWDQKFDEIGPDGYILHYCHSQGAIHTRNALIEYPEELRNRILIVAIAPAAYIDRYLCANVFHYLVDSDIVTMLDNPGFDMAVKQGTIKFLESLAGGFQDHSFRSVTYKNVIYNHATKFIGH</sequence>
<dbReference type="InterPro" id="IPR056823">
    <property type="entry name" value="TEN-like_YD-shell"/>
</dbReference>
<dbReference type="PANTHER" id="PTHR32305">
    <property type="match status" value="1"/>
</dbReference>
<dbReference type="EMBL" id="CCEJ010000007">
    <property type="protein sequence ID" value="CDR34243.1"/>
    <property type="molecule type" value="Genomic_DNA"/>
</dbReference>
<feature type="signal peptide" evidence="2">
    <location>
        <begin position="1"/>
        <end position="20"/>
    </location>
</feature>
<feature type="domain" description="Teneurin-like YD-shell" evidence="4">
    <location>
        <begin position="1252"/>
        <end position="1518"/>
    </location>
</feature>
<dbReference type="Pfam" id="PF05095">
    <property type="entry name" value="DUF687"/>
    <property type="match status" value="1"/>
</dbReference>
<reference evidence="5" key="1">
    <citation type="submission" date="2013-12" db="EMBL/GenBank/DDBJ databases">
        <authorList>
            <person name="Linke B."/>
        </authorList>
    </citation>
    <scope>NUCLEOTIDE SEQUENCE [LARGE SCALE GENOMIC DNA]</scope>
    <source>
        <strain evidence="5">CRIB-18</strain>
    </source>
</reference>
<gene>
    <name evidence="5" type="primary">rhs1</name>
    <name evidence="5" type="ORF">CSEC_1424</name>
</gene>
<dbReference type="STRING" id="1437425.CSEC_1424"/>
<keyword evidence="6" id="KW-1185">Reference proteome</keyword>
<reference evidence="5" key="2">
    <citation type="submission" date="2014-09" db="EMBL/GenBank/DDBJ databases">
        <title>Criblamydia sequanensis harbors a mega-plasmid encoding arsenite resistance.</title>
        <authorList>
            <person name="Bertelli C."/>
            <person name="Goesmann A."/>
            <person name="Greub G."/>
        </authorList>
    </citation>
    <scope>NUCLEOTIDE SEQUENCE [LARGE SCALE GENOMIC DNA]</scope>
    <source>
        <strain evidence="5">CRIB-18</strain>
    </source>
</reference>
<evidence type="ECO:0000313" key="5">
    <source>
        <dbReference type="EMBL" id="CDR34243.1"/>
    </source>
</evidence>
<evidence type="ECO:0000256" key="2">
    <source>
        <dbReference type="SAM" id="SignalP"/>
    </source>
</evidence>